<dbReference type="AlphaFoldDB" id="A0A142JK83"/>
<evidence type="ECO:0000256" key="1">
    <source>
        <dbReference type="ARBA" id="ARBA00007832"/>
    </source>
</evidence>
<evidence type="ECO:0000259" key="3">
    <source>
        <dbReference type="Pfam" id="PF06276"/>
    </source>
</evidence>
<dbReference type="InterPro" id="IPR022770">
    <property type="entry name" value="IucA/IucC-like_C"/>
</dbReference>
<dbReference type="RefSeq" id="WP_062799628.1">
    <property type="nucleotide sequence ID" value="NZ_CP014844.1"/>
</dbReference>
<evidence type="ECO:0000313" key="5">
    <source>
        <dbReference type="Proteomes" id="UP000075238"/>
    </source>
</evidence>
<organism evidence="4 5">
    <name type="scientific">Cupriavidus nantongensis</name>
    <dbReference type="NCBI Taxonomy" id="1796606"/>
    <lineage>
        <taxon>Bacteria</taxon>
        <taxon>Pseudomonadati</taxon>
        <taxon>Pseudomonadota</taxon>
        <taxon>Betaproteobacteria</taxon>
        <taxon>Burkholderiales</taxon>
        <taxon>Burkholderiaceae</taxon>
        <taxon>Cupriavidus</taxon>
    </lineage>
</organism>
<dbReference type="PANTHER" id="PTHR34384">
    <property type="entry name" value="L-2,3-DIAMINOPROPANOATE--CITRATE LIGASE"/>
    <property type="match status" value="1"/>
</dbReference>
<protein>
    <submittedName>
        <fullName evidence="4">Siderophore biosynthesis protein</fullName>
    </submittedName>
</protein>
<dbReference type="PANTHER" id="PTHR34384:SF5">
    <property type="entry name" value="L-2,3-DIAMINOPROPANOATE--CITRATE LIGASE"/>
    <property type="match status" value="1"/>
</dbReference>
<evidence type="ECO:0000259" key="2">
    <source>
        <dbReference type="Pfam" id="PF04183"/>
    </source>
</evidence>
<dbReference type="OrthoDB" id="495728at2"/>
<dbReference type="STRING" id="1796606.A2G96_12530"/>
<dbReference type="Pfam" id="PF04183">
    <property type="entry name" value="IucA_IucC"/>
    <property type="match status" value="1"/>
</dbReference>
<accession>A0A142JK83</accession>
<dbReference type="GO" id="GO:0016881">
    <property type="term" value="F:acid-amino acid ligase activity"/>
    <property type="evidence" value="ECO:0007669"/>
    <property type="project" value="UniProtKB-ARBA"/>
</dbReference>
<dbReference type="Proteomes" id="UP000075238">
    <property type="component" value="Chromosome 1"/>
</dbReference>
<reference evidence="4 5" key="1">
    <citation type="submission" date="2016-03" db="EMBL/GenBank/DDBJ databases">
        <title>Complete genome sequence of a novel chlorpyrifos degrading bacterium, Cupriavidus nantongensis sp. X1.</title>
        <authorList>
            <person name="Fang L."/>
        </authorList>
    </citation>
    <scope>NUCLEOTIDE SEQUENCE [LARGE SCALE GENOMIC DNA]</scope>
    <source>
        <strain evidence="4 5">X1</strain>
    </source>
</reference>
<comment type="similarity">
    <text evidence="1">Belongs to the IucA/IucC family.</text>
</comment>
<evidence type="ECO:0000313" key="4">
    <source>
        <dbReference type="EMBL" id="AMR78495.1"/>
    </source>
</evidence>
<feature type="domain" description="Aerobactin siderophore biosynthesis IucA/IucC-like C-terminal" evidence="3">
    <location>
        <begin position="418"/>
        <end position="583"/>
    </location>
</feature>
<name>A0A142JK83_9BURK</name>
<proteinExistence type="inferred from homology"/>
<dbReference type="EMBL" id="CP014844">
    <property type="protein sequence ID" value="AMR78495.1"/>
    <property type="molecule type" value="Genomic_DNA"/>
</dbReference>
<dbReference type="KEGG" id="cnan:A2G96_12530"/>
<feature type="domain" description="Aerobactin siderophore biosynthesis IucA/IucC N-terminal" evidence="2">
    <location>
        <begin position="182"/>
        <end position="395"/>
    </location>
</feature>
<gene>
    <name evidence="4" type="ORF">A2G96_12530</name>
</gene>
<dbReference type="InterPro" id="IPR037455">
    <property type="entry name" value="LucA/IucC-like"/>
</dbReference>
<dbReference type="Pfam" id="PF06276">
    <property type="entry name" value="FhuF"/>
    <property type="match status" value="1"/>
</dbReference>
<dbReference type="Gene3D" id="1.10.510.40">
    <property type="match status" value="1"/>
</dbReference>
<dbReference type="InterPro" id="IPR007310">
    <property type="entry name" value="Aerobactin_biosyn_IucA/IucC_N"/>
</dbReference>
<sequence>MTDRLPDQPGLSAATPDADAAYICVRVVDTLLREDVRACASRGELHSADAVPAATGHGFDARQQWLRVAHLGAGTLWIPVTPTRYMQEWRLTRLPLLREDAGAFSPLHDVDTILAAFAGNLPAEDARLFTDYGDECRAAVEHRKVSMAERARWFTQPDSADGHALPAWGQRMLHYDRIAGFLDHPYYPTARAKLGFAASELAHYAPEFQPVFALTWLAVPRERHHPSGDTLPPIWPDFTDVGLDPALAASHALVPVHPFVWQHHLDGFLAEAGLDGQIIRAPRAYMRVSPTLSVRSLILLDAPDWHVKLPLTIRTLGARNIRTIKPSTIGDGHRIQTLLGDIVRREPNLNGQVLLTDEANGAHIDQRPFLGYILRRYPEQQLANATVVPVAGLLAETAGGLCVAEELAARYHTGNLNAWFDAYLALTLQLHLTLWLRYGIALESNQQNSMLVYGDDGLRLLLKDNDAARIDRGTLARRWPALAGRLNDLEDQRIGVASALPLAQMFVTITLQLNIAALVEGLAQRRGTDPAAGYARVRRHVEAVLADLAAAGEDTAFARQVLLDDDRLHLKYLLTAASLVEKAQTGATDVNKFYGKRAPNFLQVTA</sequence>
<keyword evidence="5" id="KW-1185">Reference proteome</keyword>
<dbReference type="GO" id="GO:0019290">
    <property type="term" value="P:siderophore biosynthetic process"/>
    <property type="evidence" value="ECO:0007669"/>
    <property type="project" value="InterPro"/>
</dbReference>